<organism evidence="2 3">
    <name type="scientific">Spizellomyces punctatus (strain DAOM BR117)</name>
    <dbReference type="NCBI Taxonomy" id="645134"/>
    <lineage>
        <taxon>Eukaryota</taxon>
        <taxon>Fungi</taxon>
        <taxon>Fungi incertae sedis</taxon>
        <taxon>Chytridiomycota</taxon>
        <taxon>Chytridiomycota incertae sedis</taxon>
        <taxon>Chytridiomycetes</taxon>
        <taxon>Spizellomycetales</taxon>
        <taxon>Spizellomycetaceae</taxon>
        <taxon>Spizellomyces</taxon>
    </lineage>
</organism>
<feature type="compositionally biased region" description="Polar residues" evidence="1">
    <location>
        <begin position="82"/>
        <end position="93"/>
    </location>
</feature>
<name>A0A0L0HDK4_SPIPD</name>
<dbReference type="EMBL" id="KQ257459">
    <property type="protein sequence ID" value="KNC99061.1"/>
    <property type="molecule type" value="Genomic_DNA"/>
</dbReference>
<accession>A0A0L0HDK4</accession>
<dbReference type="OrthoDB" id="10302080at2759"/>
<reference evidence="2 3" key="1">
    <citation type="submission" date="2009-08" db="EMBL/GenBank/DDBJ databases">
        <title>The Genome Sequence of Spizellomyces punctatus strain DAOM BR117.</title>
        <authorList>
            <consortium name="The Broad Institute Genome Sequencing Platform"/>
            <person name="Russ C."/>
            <person name="Cuomo C."/>
            <person name="Shea T."/>
            <person name="Young S.K."/>
            <person name="Zeng Q."/>
            <person name="Koehrsen M."/>
            <person name="Haas B."/>
            <person name="Borodovsky M."/>
            <person name="Guigo R."/>
            <person name="Alvarado L."/>
            <person name="Berlin A."/>
            <person name="Bochicchio J."/>
            <person name="Borenstein D."/>
            <person name="Chapman S."/>
            <person name="Chen Z."/>
            <person name="Engels R."/>
            <person name="Freedman E."/>
            <person name="Gellesch M."/>
            <person name="Goldberg J."/>
            <person name="Griggs A."/>
            <person name="Gujja S."/>
            <person name="Heiman D."/>
            <person name="Hepburn T."/>
            <person name="Howarth C."/>
            <person name="Jen D."/>
            <person name="Larson L."/>
            <person name="Lewis B."/>
            <person name="Mehta T."/>
            <person name="Park D."/>
            <person name="Pearson M."/>
            <person name="Roberts A."/>
            <person name="Saif S."/>
            <person name="Shenoy N."/>
            <person name="Sisk P."/>
            <person name="Stolte C."/>
            <person name="Sykes S."/>
            <person name="Thomson T."/>
            <person name="Walk T."/>
            <person name="White J."/>
            <person name="Yandava C."/>
            <person name="Burger G."/>
            <person name="Gray M.W."/>
            <person name="Holland P.W.H."/>
            <person name="King N."/>
            <person name="Lang F.B.F."/>
            <person name="Roger A.J."/>
            <person name="Ruiz-Trillo I."/>
            <person name="Lander E."/>
            <person name="Nusbaum C."/>
        </authorList>
    </citation>
    <scope>NUCLEOTIDE SEQUENCE [LARGE SCALE GENOMIC DNA]</scope>
    <source>
        <strain evidence="2 3">DAOM BR117</strain>
    </source>
</reference>
<keyword evidence="3" id="KW-1185">Reference proteome</keyword>
<dbReference type="GeneID" id="27689346"/>
<proteinExistence type="predicted"/>
<dbReference type="VEuPathDB" id="FungiDB:SPPG_06010"/>
<dbReference type="AlphaFoldDB" id="A0A0L0HDK4"/>
<evidence type="ECO:0000256" key="1">
    <source>
        <dbReference type="SAM" id="MobiDB-lite"/>
    </source>
</evidence>
<dbReference type="RefSeq" id="XP_016607101.1">
    <property type="nucleotide sequence ID" value="XM_016754215.1"/>
</dbReference>
<gene>
    <name evidence="2" type="ORF">SPPG_06010</name>
</gene>
<feature type="region of interest" description="Disordered" evidence="1">
    <location>
        <begin position="64"/>
        <end position="108"/>
    </location>
</feature>
<evidence type="ECO:0000313" key="3">
    <source>
        <dbReference type="Proteomes" id="UP000053201"/>
    </source>
</evidence>
<sequence length="142" mass="15800">MFAPTFAPPASLFQITHQYEPCQNTIREPAFRSPFCDAASLERAKLYRLQRLQAILEEERKELEQQANSAAGNCKVRDNLGSDGTLTESSSPKENGKQVKFQSHVLVVPPPPPTKPLWRRGIKLFGAQRNQGIVVEVADLVG</sequence>
<dbReference type="InParanoid" id="A0A0L0HDK4"/>
<evidence type="ECO:0000313" key="2">
    <source>
        <dbReference type="EMBL" id="KNC99061.1"/>
    </source>
</evidence>
<dbReference type="Proteomes" id="UP000053201">
    <property type="component" value="Unassembled WGS sequence"/>
</dbReference>
<protein>
    <submittedName>
        <fullName evidence="2">Uncharacterized protein</fullName>
    </submittedName>
</protein>